<name>A0A3G8GVM7_9BURK</name>
<evidence type="ECO:0000313" key="2">
    <source>
        <dbReference type="Proteomes" id="UP000270411"/>
    </source>
</evidence>
<proteinExistence type="predicted"/>
<reference evidence="2" key="1">
    <citation type="submission" date="2018-11" db="EMBL/GenBank/DDBJ databases">
        <title>FDA dAtabase for Regulatory Grade micrObial Sequences (FDA-ARGOS): Supporting development and validation of Infectious Disease Dx tests.</title>
        <authorList>
            <person name="Goldberg B."/>
            <person name="Campos J."/>
            <person name="Tallon L."/>
            <person name="Sadzewicz L."/>
            <person name="Zhao X."/>
            <person name="Vavikolanu K."/>
            <person name="Mehta A."/>
            <person name="Aluvathingal J."/>
            <person name="Nadendla S."/>
            <person name="Geyer C."/>
            <person name="Nandy P."/>
            <person name="Yan Y."/>
            <person name="Sichtig H."/>
        </authorList>
    </citation>
    <scope>NUCLEOTIDE SEQUENCE [LARGE SCALE GENOMIC DNA]</scope>
    <source>
        <strain evidence="2">FDAARGOS_614</strain>
        <plasmid evidence="2">unnamed1</plasmid>
    </source>
</reference>
<dbReference type="EMBL" id="CP033968">
    <property type="protein sequence ID" value="AZG12025.1"/>
    <property type="molecule type" value="Genomic_DNA"/>
</dbReference>
<protein>
    <submittedName>
        <fullName evidence="1">Uncharacterized protein</fullName>
    </submittedName>
</protein>
<dbReference type="KEGG" id="cpau:EHF44_00640"/>
<gene>
    <name evidence="1" type="ORF">EHF44_00640</name>
</gene>
<accession>A0A3G8GVM7</accession>
<dbReference type="RefSeq" id="WP_017511124.1">
    <property type="nucleotide sequence ID" value="NZ_CP033968.1"/>
</dbReference>
<organism evidence="1 2">
    <name type="scientific">Cupriavidus pauculus</name>
    <dbReference type="NCBI Taxonomy" id="82633"/>
    <lineage>
        <taxon>Bacteria</taxon>
        <taxon>Pseudomonadati</taxon>
        <taxon>Pseudomonadota</taxon>
        <taxon>Betaproteobacteria</taxon>
        <taxon>Burkholderiales</taxon>
        <taxon>Burkholderiaceae</taxon>
        <taxon>Cupriavidus</taxon>
    </lineage>
</organism>
<keyword evidence="1" id="KW-0614">Plasmid</keyword>
<dbReference type="OrthoDB" id="8967177at2"/>
<dbReference type="Proteomes" id="UP000270411">
    <property type="component" value="Plasmid unnamed1"/>
</dbReference>
<evidence type="ECO:0000313" key="1">
    <source>
        <dbReference type="EMBL" id="AZG12025.1"/>
    </source>
</evidence>
<geneLocation type="plasmid" evidence="1">
    <name>unnamed1</name>
</geneLocation>
<sequence length="75" mass="8266">MSAESGRSKFPQFVTKEAELRHREEACIARIESLQRKLAEGSVIPVPELRSDLATAKRELAEVRASMAEEGIAAL</sequence>
<dbReference type="AlphaFoldDB" id="A0A3G8GVM7"/>